<accession>A0ABD1CLG4</accession>
<evidence type="ECO:0000313" key="3">
    <source>
        <dbReference type="Proteomes" id="UP001562425"/>
    </source>
</evidence>
<comment type="caution">
    <text evidence="2">The sequence shown here is derived from an EMBL/GenBank/DDBJ whole genome shotgun (WGS) entry which is preliminary data.</text>
</comment>
<feature type="non-terminal residue" evidence="2">
    <location>
        <position position="65"/>
    </location>
</feature>
<sequence>MSSGTPRNAAAAAAAGGKYGGTPTVVKTTTKQVITKNEDGVTHNVEEEVQNLGTGQIVYSTQEHK</sequence>
<name>A0ABD1CLG4_CULPP</name>
<organism evidence="2 3">
    <name type="scientific">Culex pipiens pipiens</name>
    <name type="common">Northern house mosquito</name>
    <dbReference type="NCBI Taxonomy" id="38569"/>
    <lineage>
        <taxon>Eukaryota</taxon>
        <taxon>Metazoa</taxon>
        <taxon>Ecdysozoa</taxon>
        <taxon>Arthropoda</taxon>
        <taxon>Hexapoda</taxon>
        <taxon>Insecta</taxon>
        <taxon>Pterygota</taxon>
        <taxon>Neoptera</taxon>
        <taxon>Endopterygota</taxon>
        <taxon>Diptera</taxon>
        <taxon>Nematocera</taxon>
        <taxon>Culicoidea</taxon>
        <taxon>Culicidae</taxon>
        <taxon>Culicinae</taxon>
        <taxon>Culicini</taxon>
        <taxon>Culex</taxon>
        <taxon>Culex</taxon>
    </lineage>
</organism>
<dbReference type="Proteomes" id="UP001562425">
    <property type="component" value="Unassembled WGS sequence"/>
</dbReference>
<proteinExistence type="predicted"/>
<evidence type="ECO:0000313" key="2">
    <source>
        <dbReference type="EMBL" id="KAL1377213.1"/>
    </source>
</evidence>
<evidence type="ECO:0000256" key="1">
    <source>
        <dbReference type="SAM" id="MobiDB-lite"/>
    </source>
</evidence>
<gene>
    <name evidence="2" type="ORF">pipiens_016420</name>
</gene>
<dbReference type="EMBL" id="JBEHCU010011111">
    <property type="protein sequence ID" value="KAL1377213.1"/>
    <property type="molecule type" value="Genomic_DNA"/>
</dbReference>
<protein>
    <recommendedName>
        <fullName evidence="4">Hypervirulence associated protein TUDOR domain-containing protein</fullName>
    </recommendedName>
</protein>
<dbReference type="AlphaFoldDB" id="A0ABD1CLG4"/>
<keyword evidence="3" id="KW-1185">Reference proteome</keyword>
<reference evidence="2 3" key="1">
    <citation type="submission" date="2024-05" db="EMBL/GenBank/DDBJ databases">
        <title>Culex pipiens pipiens assembly and annotation.</title>
        <authorList>
            <person name="Alout H."/>
            <person name="Durand T."/>
        </authorList>
    </citation>
    <scope>NUCLEOTIDE SEQUENCE [LARGE SCALE GENOMIC DNA]</scope>
    <source>
        <strain evidence="2">HA-2024</strain>
        <tissue evidence="2">Whole body</tissue>
    </source>
</reference>
<evidence type="ECO:0008006" key="4">
    <source>
        <dbReference type="Google" id="ProtNLM"/>
    </source>
</evidence>
<feature type="region of interest" description="Disordered" evidence="1">
    <location>
        <begin position="1"/>
        <end position="25"/>
    </location>
</feature>
<feature type="compositionally biased region" description="Low complexity" evidence="1">
    <location>
        <begin position="9"/>
        <end position="25"/>
    </location>
</feature>